<dbReference type="Proteomes" id="UP000596661">
    <property type="component" value="Chromosome 8"/>
</dbReference>
<reference evidence="3" key="1">
    <citation type="submission" date="2018-11" db="EMBL/GenBank/DDBJ databases">
        <authorList>
            <person name="Grassa J C."/>
        </authorList>
    </citation>
    <scope>NUCLEOTIDE SEQUENCE [LARGE SCALE GENOMIC DNA]</scope>
</reference>
<evidence type="ECO:0000313" key="3">
    <source>
        <dbReference type="EnsemblPlants" id="cds.evm.model.08.659"/>
    </source>
</evidence>
<dbReference type="PANTHER" id="PTHR46890">
    <property type="entry name" value="NON-LTR RETROLELEMENT REVERSE TRANSCRIPTASE-LIKE PROTEIN-RELATED"/>
    <property type="match status" value="1"/>
</dbReference>
<evidence type="ECO:0008006" key="5">
    <source>
        <dbReference type="Google" id="ProtNLM"/>
    </source>
</evidence>
<dbReference type="SUPFAM" id="SSF53098">
    <property type="entry name" value="Ribonuclease H-like"/>
    <property type="match status" value="1"/>
</dbReference>
<dbReference type="CDD" id="cd06222">
    <property type="entry name" value="RNase_H_like"/>
    <property type="match status" value="1"/>
</dbReference>
<dbReference type="EMBL" id="UZAU01000690">
    <property type="status" value="NOT_ANNOTATED_CDS"/>
    <property type="molecule type" value="Genomic_DNA"/>
</dbReference>
<sequence>MCFEIVRDCYENGNDENLFSKFARCANKLSVWGNKVTGNFKVHISRCKKELQRLANRRDTASIQRHKEVNEELFHVLDQREAFWKQRSKQLWLKQGDHNSSYFHKAATTRKRHNKIVSLKNENGVRVGWDNGLSQVMIDYFTTLFQASNLSCPEVINCVNSSVLSFLHDELRMAVSEEEVKRAIFQMHPDKSLGSDGMTPGFYQKCWSIVGRDVVAAVQSFFLTGKFELGCSKANIVLVTVNRMKPYMNAIVGDTQSAFILGRLISDNILISFEVLHYLKRKRKGKDGFMALKLDMSKAYDRIKWPFLEIMLRKLSFDQWWIFLLMKCVTSAQYMVVHENKEMGPIIPSRGIRQRDPLSSYLFILCAEGLSALLYKYERAGLIHGCKVANGAPCISHMLFADHSYLYCKATILEATRIKDILLKNKFAVLGYLKERVRKRIEGWETKFLSRAGKEVLIKTVAQSLPSYVMSISLLPLDITRDMHEQILVARWNSSEDDHTKFWTKSWKLKNPPKSEELGLACGRECLPTLQQLKWKNAQNSRIETWSSLQVNDGAEHWAVPNVNNIKVNVDAAFFDSGNKYGCGLVARDHYGMLIEGKMMLFSGSVTPEVAESIGIQEAFSWIKSHNCQHVTLEADCLTVVQALRSTVDMISLFGQVIHECKKLLLELKTIYLLFVKRSANMVAHNCARASIFYPGCIFDMESAPFDLLPSLVADFDG</sequence>
<dbReference type="PANTHER" id="PTHR46890:SF48">
    <property type="entry name" value="RNA-DIRECTED DNA POLYMERASE"/>
    <property type="match status" value="1"/>
</dbReference>
<evidence type="ECO:0000259" key="2">
    <source>
        <dbReference type="Pfam" id="PF13456"/>
    </source>
</evidence>
<organism evidence="3 4">
    <name type="scientific">Cannabis sativa</name>
    <name type="common">Hemp</name>
    <name type="synonym">Marijuana</name>
    <dbReference type="NCBI Taxonomy" id="3483"/>
    <lineage>
        <taxon>Eukaryota</taxon>
        <taxon>Viridiplantae</taxon>
        <taxon>Streptophyta</taxon>
        <taxon>Embryophyta</taxon>
        <taxon>Tracheophyta</taxon>
        <taxon>Spermatophyta</taxon>
        <taxon>Magnoliopsida</taxon>
        <taxon>eudicotyledons</taxon>
        <taxon>Gunneridae</taxon>
        <taxon>Pentapetalae</taxon>
        <taxon>rosids</taxon>
        <taxon>fabids</taxon>
        <taxon>Rosales</taxon>
        <taxon>Cannabaceae</taxon>
        <taxon>Cannabis</taxon>
    </lineage>
</organism>
<dbReference type="AlphaFoldDB" id="A0A803QBY9"/>
<dbReference type="InterPro" id="IPR012337">
    <property type="entry name" value="RNaseH-like_sf"/>
</dbReference>
<dbReference type="Pfam" id="PF00078">
    <property type="entry name" value="RVT_1"/>
    <property type="match status" value="1"/>
</dbReference>
<dbReference type="Gramene" id="evm.model.08.659">
    <property type="protein sequence ID" value="cds.evm.model.08.659"/>
    <property type="gene ID" value="evm.TU.08.659"/>
</dbReference>
<protein>
    <recommendedName>
        <fullName evidence="5">Reverse transcriptase</fullName>
    </recommendedName>
</protein>
<name>A0A803QBY9_CANSA</name>
<evidence type="ECO:0000259" key="1">
    <source>
        <dbReference type="Pfam" id="PF00078"/>
    </source>
</evidence>
<keyword evidence="4" id="KW-1185">Reference proteome</keyword>
<dbReference type="InterPro" id="IPR036397">
    <property type="entry name" value="RNaseH_sf"/>
</dbReference>
<evidence type="ECO:0000313" key="4">
    <source>
        <dbReference type="Proteomes" id="UP000596661"/>
    </source>
</evidence>
<dbReference type="GO" id="GO:0004523">
    <property type="term" value="F:RNA-DNA hybrid ribonuclease activity"/>
    <property type="evidence" value="ECO:0007669"/>
    <property type="project" value="InterPro"/>
</dbReference>
<feature type="domain" description="Reverse transcriptase" evidence="1">
    <location>
        <begin position="239"/>
        <end position="410"/>
    </location>
</feature>
<dbReference type="GO" id="GO:0003676">
    <property type="term" value="F:nucleic acid binding"/>
    <property type="evidence" value="ECO:0007669"/>
    <property type="project" value="InterPro"/>
</dbReference>
<dbReference type="Pfam" id="PF13456">
    <property type="entry name" value="RVT_3"/>
    <property type="match status" value="1"/>
</dbReference>
<dbReference type="InterPro" id="IPR000477">
    <property type="entry name" value="RT_dom"/>
</dbReference>
<reference evidence="3" key="2">
    <citation type="submission" date="2021-03" db="UniProtKB">
        <authorList>
            <consortium name="EnsemblPlants"/>
        </authorList>
    </citation>
    <scope>IDENTIFICATION</scope>
</reference>
<feature type="domain" description="RNase H type-1" evidence="2">
    <location>
        <begin position="569"/>
        <end position="690"/>
    </location>
</feature>
<dbReference type="Gene3D" id="3.30.420.10">
    <property type="entry name" value="Ribonuclease H-like superfamily/Ribonuclease H"/>
    <property type="match status" value="1"/>
</dbReference>
<accession>A0A803QBY9</accession>
<dbReference type="InterPro" id="IPR044730">
    <property type="entry name" value="RNase_H-like_dom_plant"/>
</dbReference>
<dbReference type="InterPro" id="IPR002156">
    <property type="entry name" value="RNaseH_domain"/>
</dbReference>
<proteinExistence type="predicted"/>
<dbReference type="EnsemblPlants" id="evm.model.08.659">
    <property type="protein sequence ID" value="cds.evm.model.08.659"/>
    <property type="gene ID" value="evm.TU.08.659"/>
</dbReference>
<dbReference type="InterPro" id="IPR052343">
    <property type="entry name" value="Retrotransposon-Effector_Assoc"/>
</dbReference>